<dbReference type="RefSeq" id="WP_344419560.1">
    <property type="nucleotide sequence ID" value="NZ_BAAAQK010000013.1"/>
</dbReference>
<dbReference type="Proteomes" id="UP001500449">
    <property type="component" value="Unassembled WGS sequence"/>
</dbReference>
<dbReference type="Pfam" id="PF22691">
    <property type="entry name" value="Thiolase_C_1"/>
    <property type="match status" value="1"/>
</dbReference>
<name>A0ABN2NAQ7_9PSEU</name>
<accession>A0ABN2NAQ7</accession>
<gene>
    <name evidence="2" type="ORF">GCM10009836_41940</name>
</gene>
<evidence type="ECO:0000259" key="1">
    <source>
        <dbReference type="Pfam" id="PF22691"/>
    </source>
</evidence>
<dbReference type="InterPro" id="IPR016039">
    <property type="entry name" value="Thiolase-like"/>
</dbReference>
<dbReference type="InterPro" id="IPR002155">
    <property type="entry name" value="Thiolase"/>
</dbReference>
<evidence type="ECO:0000313" key="3">
    <source>
        <dbReference type="Proteomes" id="UP001500449"/>
    </source>
</evidence>
<dbReference type="PANTHER" id="PTHR42870:SF1">
    <property type="entry name" value="NON-SPECIFIC LIPID-TRANSFER PROTEIN-LIKE 2"/>
    <property type="match status" value="1"/>
</dbReference>
<reference evidence="2 3" key="1">
    <citation type="journal article" date="2019" name="Int. J. Syst. Evol. Microbiol.">
        <title>The Global Catalogue of Microorganisms (GCM) 10K type strain sequencing project: providing services to taxonomists for standard genome sequencing and annotation.</title>
        <authorList>
            <consortium name="The Broad Institute Genomics Platform"/>
            <consortium name="The Broad Institute Genome Sequencing Center for Infectious Disease"/>
            <person name="Wu L."/>
            <person name="Ma J."/>
        </authorList>
    </citation>
    <scope>NUCLEOTIDE SEQUENCE [LARGE SCALE GENOMIC DNA]</scope>
    <source>
        <strain evidence="2 3">JCM 16009</strain>
    </source>
</reference>
<comment type="caution">
    <text evidence="2">The sequence shown here is derived from an EMBL/GenBank/DDBJ whole genome shotgun (WGS) entry which is preliminary data.</text>
</comment>
<dbReference type="PIRSF" id="PIRSF000429">
    <property type="entry name" value="Ac-CoA_Ac_transf"/>
    <property type="match status" value="1"/>
</dbReference>
<proteinExistence type="predicted"/>
<organism evidence="2 3">
    <name type="scientific">Pseudonocardia ailaonensis</name>
    <dbReference type="NCBI Taxonomy" id="367279"/>
    <lineage>
        <taxon>Bacteria</taxon>
        <taxon>Bacillati</taxon>
        <taxon>Actinomycetota</taxon>
        <taxon>Actinomycetes</taxon>
        <taxon>Pseudonocardiales</taxon>
        <taxon>Pseudonocardiaceae</taxon>
        <taxon>Pseudonocardia</taxon>
    </lineage>
</organism>
<sequence length="396" mass="42357">MKLRDTEVCVVGVGTSEEFGFDLGKSPHRLQAEAFLAALADSGLEKADVDGFATAHGSPTGVDYEEFTSTMGLDCRYIDQAWAHGRWATGVTVHAAFAIMAGMADVVAIANTGVTARGYGRHLRNLGGHSTVEGLRDVGGGHGEWAVHGVDTPGSATSLVAQRYMDRYGASSADLARVGMGFRRNAAQNPMAILRDKPLTPESYEQEPVLSGPFRRCDYALHNEGSTCLILASADRARDLAKKPVTIAGAQSIRANRDNYVMFSRPGLGVGFGGDYPFTPEPAPVYDMAGVTRDDVDALYVYDSFGSNLWMILERFGFCGEGEAPEWVEKNGLEVGAPLPVNTNGGLMAEGHFAGYAHLVEMTRQLRGECGPRQVTGAEVAQWATPWGDSLILTAS</sequence>
<protein>
    <submittedName>
        <fullName evidence="2">Lipid-transfer protein</fullName>
    </submittedName>
</protein>
<feature type="domain" description="Thiolase C-terminal" evidence="1">
    <location>
        <begin position="286"/>
        <end position="381"/>
    </location>
</feature>
<dbReference type="InterPro" id="IPR055140">
    <property type="entry name" value="Thiolase_C_2"/>
</dbReference>
<dbReference type="PANTHER" id="PTHR42870">
    <property type="entry name" value="ACETYL-COA C-ACETYLTRANSFERASE"/>
    <property type="match status" value="1"/>
</dbReference>
<evidence type="ECO:0000313" key="2">
    <source>
        <dbReference type="EMBL" id="GAA1857291.1"/>
    </source>
</evidence>
<dbReference type="EMBL" id="BAAAQK010000013">
    <property type="protein sequence ID" value="GAA1857291.1"/>
    <property type="molecule type" value="Genomic_DNA"/>
</dbReference>
<dbReference type="CDD" id="cd00829">
    <property type="entry name" value="SCP-x_thiolase"/>
    <property type="match status" value="1"/>
</dbReference>
<dbReference type="Gene3D" id="3.40.47.10">
    <property type="match status" value="1"/>
</dbReference>
<keyword evidence="3" id="KW-1185">Reference proteome</keyword>
<dbReference type="SUPFAM" id="SSF53901">
    <property type="entry name" value="Thiolase-like"/>
    <property type="match status" value="2"/>
</dbReference>